<protein>
    <recommendedName>
        <fullName evidence="4">Pyridoxamine 5'-phosphate oxidase putative domain-containing protein</fullName>
    </recommendedName>
</protein>
<comment type="caution">
    <text evidence="2">The sequence shown here is derived from an EMBL/GenBank/DDBJ whole genome shotgun (WGS) entry which is preliminary data.</text>
</comment>
<dbReference type="RefSeq" id="WP_359273809.1">
    <property type="nucleotide sequence ID" value="NZ_JBEZNA010000041.1"/>
</dbReference>
<dbReference type="EMBL" id="JBEZNA010000041">
    <property type="protein sequence ID" value="MEU9579163.1"/>
    <property type="molecule type" value="Genomic_DNA"/>
</dbReference>
<accession>A0ABV3ESI1</accession>
<reference evidence="2 3" key="1">
    <citation type="submission" date="2024-06" db="EMBL/GenBank/DDBJ databases">
        <title>The Natural Products Discovery Center: Release of the First 8490 Sequenced Strains for Exploring Actinobacteria Biosynthetic Diversity.</title>
        <authorList>
            <person name="Kalkreuter E."/>
            <person name="Kautsar S.A."/>
            <person name="Yang D."/>
            <person name="Bader C.D."/>
            <person name="Teijaro C.N."/>
            <person name="Fluegel L."/>
            <person name="Davis C.M."/>
            <person name="Simpson J.R."/>
            <person name="Lauterbach L."/>
            <person name="Steele A.D."/>
            <person name="Gui C."/>
            <person name="Meng S."/>
            <person name="Li G."/>
            <person name="Viehrig K."/>
            <person name="Ye F."/>
            <person name="Su P."/>
            <person name="Kiefer A.F."/>
            <person name="Nichols A."/>
            <person name="Cepeda A.J."/>
            <person name="Yan W."/>
            <person name="Fan B."/>
            <person name="Jiang Y."/>
            <person name="Adhikari A."/>
            <person name="Zheng C.-J."/>
            <person name="Schuster L."/>
            <person name="Cowan T.M."/>
            <person name="Smanski M.J."/>
            <person name="Chevrette M.G."/>
            <person name="De Carvalho L.P.S."/>
            <person name="Shen B."/>
        </authorList>
    </citation>
    <scope>NUCLEOTIDE SEQUENCE [LARGE SCALE GENOMIC DNA]</scope>
    <source>
        <strain evidence="2 3">NPDC048117</strain>
    </source>
</reference>
<name>A0ABV3ESI1_9ACTN</name>
<evidence type="ECO:0000256" key="1">
    <source>
        <dbReference type="SAM" id="MobiDB-lite"/>
    </source>
</evidence>
<organism evidence="2 3">
    <name type="scientific">Streptomyces chilikensis</name>
    <dbReference type="NCBI Taxonomy" id="1194079"/>
    <lineage>
        <taxon>Bacteria</taxon>
        <taxon>Bacillati</taxon>
        <taxon>Actinomycetota</taxon>
        <taxon>Actinomycetes</taxon>
        <taxon>Kitasatosporales</taxon>
        <taxon>Streptomycetaceae</taxon>
        <taxon>Streptomyces</taxon>
    </lineage>
</organism>
<evidence type="ECO:0000313" key="3">
    <source>
        <dbReference type="Proteomes" id="UP001551584"/>
    </source>
</evidence>
<gene>
    <name evidence="2" type="ORF">AB0D95_18170</name>
</gene>
<dbReference type="Proteomes" id="UP001551584">
    <property type="component" value="Unassembled WGS sequence"/>
</dbReference>
<feature type="compositionally biased region" description="Low complexity" evidence="1">
    <location>
        <begin position="137"/>
        <end position="156"/>
    </location>
</feature>
<evidence type="ECO:0008006" key="4">
    <source>
        <dbReference type="Google" id="ProtNLM"/>
    </source>
</evidence>
<proteinExistence type="predicted"/>
<feature type="region of interest" description="Disordered" evidence="1">
    <location>
        <begin position="137"/>
        <end position="174"/>
    </location>
</feature>
<keyword evidence="3" id="KW-1185">Reference proteome</keyword>
<evidence type="ECO:0000313" key="2">
    <source>
        <dbReference type="EMBL" id="MEU9579163.1"/>
    </source>
</evidence>
<sequence>MTTTELFDRALVEEAAKKSALVWVRAEGGDGSGAERALWHVWHDGAVCLVGDGPGEQPLPGLADGGHAVLTLRSKDKGGRLVTCRAAVTEPAPGSPAWEEAVAELKGKRLNAADAEAMPERWARECRVLRLEPLGAALPQPSGPLAAAPLPTAATTREPVPAPLPRLLFRRRRR</sequence>